<dbReference type="EnsemblPlants" id="OB05G21640.1">
    <property type="protein sequence ID" value="OB05G21640.1"/>
    <property type="gene ID" value="OB05G21640"/>
</dbReference>
<proteinExistence type="predicted"/>
<organism evidence="1">
    <name type="scientific">Oryza brachyantha</name>
    <name type="common">malo sina</name>
    <dbReference type="NCBI Taxonomy" id="4533"/>
    <lineage>
        <taxon>Eukaryota</taxon>
        <taxon>Viridiplantae</taxon>
        <taxon>Streptophyta</taxon>
        <taxon>Embryophyta</taxon>
        <taxon>Tracheophyta</taxon>
        <taxon>Spermatophyta</taxon>
        <taxon>Magnoliopsida</taxon>
        <taxon>Liliopsida</taxon>
        <taxon>Poales</taxon>
        <taxon>Poaceae</taxon>
        <taxon>BOP clade</taxon>
        <taxon>Oryzoideae</taxon>
        <taxon>Oryzeae</taxon>
        <taxon>Oryzinae</taxon>
        <taxon>Oryza</taxon>
    </lineage>
</organism>
<reference evidence="1" key="1">
    <citation type="journal article" date="2013" name="Nat. Commun.">
        <title>Whole-genome sequencing of Oryza brachyantha reveals mechanisms underlying Oryza genome evolution.</title>
        <authorList>
            <person name="Chen J."/>
            <person name="Huang Q."/>
            <person name="Gao D."/>
            <person name="Wang J."/>
            <person name="Lang Y."/>
            <person name="Liu T."/>
            <person name="Li B."/>
            <person name="Bai Z."/>
            <person name="Luis Goicoechea J."/>
            <person name="Liang C."/>
            <person name="Chen C."/>
            <person name="Zhang W."/>
            <person name="Sun S."/>
            <person name="Liao Y."/>
            <person name="Zhang X."/>
            <person name="Yang L."/>
            <person name="Song C."/>
            <person name="Wang M."/>
            <person name="Shi J."/>
            <person name="Liu G."/>
            <person name="Liu J."/>
            <person name="Zhou H."/>
            <person name="Zhou W."/>
            <person name="Yu Q."/>
            <person name="An N."/>
            <person name="Chen Y."/>
            <person name="Cai Q."/>
            <person name="Wang B."/>
            <person name="Liu B."/>
            <person name="Min J."/>
            <person name="Huang Y."/>
            <person name="Wu H."/>
            <person name="Li Z."/>
            <person name="Zhang Y."/>
            <person name="Yin Y."/>
            <person name="Song W."/>
            <person name="Jiang J."/>
            <person name="Jackson S.A."/>
            <person name="Wing R.A."/>
            <person name="Wang J."/>
            <person name="Chen M."/>
        </authorList>
    </citation>
    <scope>NUCLEOTIDE SEQUENCE [LARGE SCALE GENOMIC DNA]</scope>
    <source>
        <strain evidence="1">cv. IRGC 101232</strain>
    </source>
</reference>
<evidence type="ECO:0000313" key="2">
    <source>
        <dbReference type="Proteomes" id="UP000006038"/>
    </source>
</evidence>
<name>J3M6E0_ORYBR</name>
<dbReference type="AlphaFoldDB" id="J3M6E0"/>
<keyword evidence="2" id="KW-1185">Reference proteome</keyword>
<dbReference type="Proteomes" id="UP000006038">
    <property type="component" value="Chromosome 5"/>
</dbReference>
<sequence length="55" mass="6171">MFHRSIGSPPPNTVVSFRKINLLLCCPSILFIPISNQRKEAILAFSSTMFTSFLV</sequence>
<protein>
    <submittedName>
        <fullName evidence="1">Uncharacterized protein</fullName>
    </submittedName>
</protein>
<dbReference type="Gramene" id="OB05G21640.1">
    <property type="protein sequence ID" value="OB05G21640.1"/>
    <property type="gene ID" value="OB05G21640"/>
</dbReference>
<accession>J3M6E0</accession>
<evidence type="ECO:0000313" key="1">
    <source>
        <dbReference type="EnsemblPlants" id="OB05G21640.1"/>
    </source>
</evidence>
<dbReference type="HOGENOM" id="CLU_3035588_0_0_1"/>
<reference evidence="1" key="2">
    <citation type="submission" date="2013-04" db="UniProtKB">
        <authorList>
            <consortium name="EnsemblPlants"/>
        </authorList>
    </citation>
    <scope>IDENTIFICATION</scope>
</reference>